<dbReference type="Proteomes" id="UP001224418">
    <property type="component" value="Unassembled WGS sequence"/>
</dbReference>
<reference evidence="2 3" key="1">
    <citation type="submission" date="2023-07" db="EMBL/GenBank/DDBJ databases">
        <title>Genomic Encyclopedia of Type Strains, Phase IV (KMG-IV): sequencing the most valuable type-strain genomes for metagenomic binning, comparative biology and taxonomic classification.</title>
        <authorList>
            <person name="Goeker M."/>
        </authorList>
    </citation>
    <scope>NUCLEOTIDE SEQUENCE [LARGE SCALE GENOMIC DNA]</scope>
    <source>
        <strain evidence="2 3">DSM 1400</strain>
    </source>
</reference>
<evidence type="ECO:0000259" key="1">
    <source>
        <dbReference type="Pfam" id="PF11823"/>
    </source>
</evidence>
<dbReference type="InterPro" id="IPR021778">
    <property type="entry name" value="Se/S_carrier-like"/>
</dbReference>
<dbReference type="EMBL" id="JAUSWN010000002">
    <property type="protein sequence ID" value="MDQ0478730.1"/>
    <property type="molecule type" value="Genomic_DNA"/>
</dbReference>
<name>A0ABU0JNR3_HATLI</name>
<proteinExistence type="predicted"/>
<accession>A0ABU0JNR3</accession>
<sequence>MKNYIITFKNTHDAIKAEAESKANEIKVTVIPTPTFITKSCGISLRMGEEFLEAFKSLEDKIEYKKIYEQNGSEYIELS</sequence>
<comment type="caution">
    <text evidence="2">The sequence shown here is derived from an EMBL/GenBank/DDBJ whole genome shotgun (WGS) entry which is preliminary data.</text>
</comment>
<dbReference type="RefSeq" id="WP_307354945.1">
    <property type="nucleotide sequence ID" value="NZ_BAAACJ010000008.1"/>
</dbReference>
<feature type="domain" description="Putative Se/S carrier protein-like" evidence="1">
    <location>
        <begin position="3"/>
        <end position="69"/>
    </location>
</feature>
<evidence type="ECO:0000313" key="2">
    <source>
        <dbReference type="EMBL" id="MDQ0478730.1"/>
    </source>
</evidence>
<organism evidence="2 3">
    <name type="scientific">Hathewaya limosa</name>
    <name type="common">Clostridium limosum</name>
    <dbReference type="NCBI Taxonomy" id="1536"/>
    <lineage>
        <taxon>Bacteria</taxon>
        <taxon>Bacillati</taxon>
        <taxon>Bacillota</taxon>
        <taxon>Clostridia</taxon>
        <taxon>Eubacteriales</taxon>
        <taxon>Clostridiaceae</taxon>
        <taxon>Hathewaya</taxon>
    </lineage>
</organism>
<evidence type="ECO:0000313" key="3">
    <source>
        <dbReference type="Proteomes" id="UP001224418"/>
    </source>
</evidence>
<protein>
    <recommendedName>
        <fullName evidence="1">Putative Se/S carrier protein-like domain-containing protein</fullName>
    </recommendedName>
</protein>
<dbReference type="Pfam" id="PF11823">
    <property type="entry name" value="Se_S_carrier"/>
    <property type="match status" value="1"/>
</dbReference>
<keyword evidence="3" id="KW-1185">Reference proteome</keyword>
<gene>
    <name evidence="2" type="ORF">QOZ93_000439</name>
</gene>